<dbReference type="PANTHER" id="PTHR43792">
    <property type="entry name" value="GNAT FAMILY, PUTATIVE (AFU_ORTHOLOGUE AFUA_3G00765)-RELATED-RELATED"/>
    <property type="match status" value="1"/>
</dbReference>
<name>A0A7C2JYF9_9PLAN</name>
<feature type="domain" description="N-acetyltransferase" evidence="1">
    <location>
        <begin position="10"/>
        <end position="182"/>
    </location>
</feature>
<dbReference type="InterPro" id="IPR016181">
    <property type="entry name" value="Acyl_CoA_acyltransferase"/>
</dbReference>
<organism evidence="2">
    <name type="scientific">Schlesneria paludicola</name>
    <dbReference type="NCBI Taxonomy" id="360056"/>
    <lineage>
        <taxon>Bacteria</taxon>
        <taxon>Pseudomonadati</taxon>
        <taxon>Planctomycetota</taxon>
        <taxon>Planctomycetia</taxon>
        <taxon>Planctomycetales</taxon>
        <taxon>Planctomycetaceae</taxon>
        <taxon>Schlesneria</taxon>
    </lineage>
</organism>
<dbReference type="PROSITE" id="PS51186">
    <property type="entry name" value="GNAT"/>
    <property type="match status" value="1"/>
</dbReference>
<dbReference type="Pfam" id="PF13302">
    <property type="entry name" value="Acetyltransf_3"/>
    <property type="match status" value="1"/>
</dbReference>
<protein>
    <submittedName>
        <fullName evidence="2">N-acetyltransferase</fullName>
    </submittedName>
</protein>
<proteinExistence type="predicted"/>
<gene>
    <name evidence="2" type="ORF">ENQ76_03180</name>
</gene>
<comment type="caution">
    <text evidence="2">The sequence shown here is derived from an EMBL/GenBank/DDBJ whole genome shotgun (WGS) entry which is preliminary data.</text>
</comment>
<dbReference type="AlphaFoldDB" id="A0A7C2JYF9"/>
<dbReference type="GO" id="GO:0016747">
    <property type="term" value="F:acyltransferase activity, transferring groups other than amino-acyl groups"/>
    <property type="evidence" value="ECO:0007669"/>
    <property type="project" value="InterPro"/>
</dbReference>
<accession>A0A7C2JYF9</accession>
<dbReference type="InterPro" id="IPR000182">
    <property type="entry name" value="GNAT_dom"/>
</dbReference>
<evidence type="ECO:0000313" key="2">
    <source>
        <dbReference type="EMBL" id="HEN14459.1"/>
    </source>
</evidence>
<sequence>MHVHLETPRLVIRQFTPDDAPSLYELDSDPAVVRYVGGRSCSDVEAYRDRISTIYAGYYGRYASLGVWAVIERVSGEFLGWVCLRPARDYRYAAEAQFAADEAELGYRLRQSAWGRGYATEASQAVIARGWDTEPIAAVVSSALRDNRASWRVMEKCGLRFVREFRIEGFDCPAVAYRRPHPATNSA</sequence>
<keyword evidence="2" id="KW-0808">Transferase</keyword>
<dbReference type="Gene3D" id="3.40.630.30">
    <property type="match status" value="1"/>
</dbReference>
<dbReference type="SUPFAM" id="SSF55729">
    <property type="entry name" value="Acyl-CoA N-acyltransferases (Nat)"/>
    <property type="match status" value="1"/>
</dbReference>
<reference evidence="2" key="1">
    <citation type="journal article" date="2020" name="mSystems">
        <title>Genome- and Community-Level Interaction Insights into Carbon Utilization and Element Cycling Functions of Hydrothermarchaeota in Hydrothermal Sediment.</title>
        <authorList>
            <person name="Zhou Z."/>
            <person name="Liu Y."/>
            <person name="Xu W."/>
            <person name="Pan J."/>
            <person name="Luo Z.H."/>
            <person name="Li M."/>
        </authorList>
    </citation>
    <scope>NUCLEOTIDE SEQUENCE [LARGE SCALE GENOMIC DNA]</scope>
    <source>
        <strain evidence="2">SpSt-339</strain>
    </source>
</reference>
<evidence type="ECO:0000259" key="1">
    <source>
        <dbReference type="PROSITE" id="PS51186"/>
    </source>
</evidence>
<dbReference type="EMBL" id="DSOK01000099">
    <property type="protein sequence ID" value="HEN14459.1"/>
    <property type="molecule type" value="Genomic_DNA"/>
</dbReference>
<dbReference type="PANTHER" id="PTHR43792:SF16">
    <property type="entry name" value="N-ACETYLTRANSFERASE DOMAIN-CONTAINING PROTEIN"/>
    <property type="match status" value="1"/>
</dbReference>
<dbReference type="InterPro" id="IPR051531">
    <property type="entry name" value="N-acetyltransferase"/>
</dbReference>